<dbReference type="InterPro" id="IPR007110">
    <property type="entry name" value="Ig-like_dom"/>
</dbReference>
<dbReference type="KEGG" id="mpuf:101682663"/>
<dbReference type="GeneID" id="101682663"/>
<organism evidence="5">
    <name type="scientific">Mustela putorius furo</name>
    <name type="common">European domestic ferret</name>
    <name type="synonym">Mustela furo</name>
    <dbReference type="NCBI Taxonomy" id="9669"/>
    <lineage>
        <taxon>Eukaryota</taxon>
        <taxon>Metazoa</taxon>
        <taxon>Chordata</taxon>
        <taxon>Craniata</taxon>
        <taxon>Vertebrata</taxon>
        <taxon>Euteleostomi</taxon>
        <taxon>Mammalia</taxon>
        <taxon>Eutheria</taxon>
        <taxon>Laurasiatheria</taxon>
        <taxon>Carnivora</taxon>
        <taxon>Caniformia</taxon>
        <taxon>Musteloidea</taxon>
        <taxon>Mustelidae</taxon>
        <taxon>Mustelinae</taxon>
        <taxon>Mustela</taxon>
    </lineage>
</organism>
<sequence>MGWGRTPARRGVPGGPGMESLGTALVLLVQFWGATGLRVQQEPEWLRATPGSRVTLACQVLQSQVWERLRVGWVKDSVPLCEPHITNGSLSLEACGPRGQLSWTPPGNLTLRLDHVSPKDSGDYVCSVAVEIPSLNQKQGNGTLLLVEKDGGFPYQTSTDAGLPVAPLVAGGVAVAAIALSAWVWGRCRSRREDSAHHLYGNVLYQPRGAPKKTKAGRAEGTVLDIPREDQKSQSFYPISFPQPPSPQQRLAQKTCPSPRSSHPVSTARVSPDARPSGQQRPGGLLEVGRRLETPEKTPSHQRPRENVTDFPKSQGVPQPSPRPPPHYCNAGPLPHPRSNQ</sequence>
<dbReference type="SMART" id="SM00409">
    <property type="entry name" value="IG"/>
    <property type="match status" value="1"/>
</dbReference>
<dbReference type="PANTHER" id="PTHR14334:SF3">
    <property type="entry name" value="TRANSMEMBRANE AND IMMUNOGLOBULIN DOMAIN CONTAINING 2"/>
    <property type="match status" value="1"/>
</dbReference>
<keyword evidence="1" id="KW-0393">Immunoglobulin domain</keyword>
<proteinExistence type="predicted"/>
<evidence type="ECO:0000313" key="5">
    <source>
        <dbReference type="Ensembl" id="ENSMPUP00000004886.1"/>
    </source>
</evidence>
<dbReference type="HOGENOM" id="CLU_1008198_0_0_1"/>
<dbReference type="InterPro" id="IPR036179">
    <property type="entry name" value="Ig-like_dom_sf"/>
</dbReference>
<evidence type="ECO:0000259" key="4">
    <source>
        <dbReference type="PROSITE" id="PS50835"/>
    </source>
</evidence>
<evidence type="ECO:0000256" key="2">
    <source>
        <dbReference type="SAM" id="MobiDB-lite"/>
    </source>
</evidence>
<dbReference type="GO" id="GO:0030183">
    <property type="term" value="P:B cell differentiation"/>
    <property type="evidence" value="ECO:0007669"/>
    <property type="project" value="TreeGrafter"/>
</dbReference>
<dbReference type="OMA" id="SWQPPGN"/>
<dbReference type="Pfam" id="PF07686">
    <property type="entry name" value="V-set"/>
    <property type="match status" value="1"/>
</dbReference>
<accession>M3Y0N5</accession>
<dbReference type="Ensembl" id="ENSMPUT00000004970.1">
    <property type="protein sequence ID" value="ENSMPUP00000004886.1"/>
    <property type="gene ID" value="ENSMPUG00000004926.1"/>
</dbReference>
<evidence type="ECO:0000256" key="1">
    <source>
        <dbReference type="ARBA" id="ARBA00023319"/>
    </source>
</evidence>
<feature type="domain" description="Ig-like" evidence="4">
    <location>
        <begin position="37"/>
        <end position="136"/>
    </location>
</feature>
<dbReference type="PANTHER" id="PTHR14334">
    <property type="entry name" value="B-CELL ANTIGEN RECEPTOR COMPLEX-ASSOCIATED PROTEIN"/>
    <property type="match status" value="1"/>
</dbReference>
<dbReference type="InterPro" id="IPR003599">
    <property type="entry name" value="Ig_sub"/>
</dbReference>
<dbReference type="GeneTree" id="ENSGT00390000007100"/>
<dbReference type="InParanoid" id="M3Y0N5"/>
<keyword evidence="3" id="KW-1133">Transmembrane helix</keyword>
<protein>
    <recommendedName>
        <fullName evidence="4">Ig-like domain-containing protein</fullName>
    </recommendedName>
</protein>
<evidence type="ECO:0000256" key="3">
    <source>
        <dbReference type="SAM" id="Phobius"/>
    </source>
</evidence>
<dbReference type="eggNOG" id="ENOG502SX6X">
    <property type="taxonomic scope" value="Eukaryota"/>
</dbReference>
<dbReference type="OrthoDB" id="10012075at2759"/>
<reference evidence="5" key="1">
    <citation type="submission" date="2024-06" db="UniProtKB">
        <authorList>
            <consortium name="Ensembl"/>
        </authorList>
    </citation>
    <scope>IDENTIFICATION</scope>
</reference>
<dbReference type="Gene3D" id="2.60.40.10">
    <property type="entry name" value="Immunoglobulins"/>
    <property type="match status" value="1"/>
</dbReference>
<dbReference type="GO" id="GO:0019815">
    <property type="term" value="C:B cell receptor complex"/>
    <property type="evidence" value="ECO:0007669"/>
    <property type="project" value="TreeGrafter"/>
</dbReference>
<feature type="region of interest" description="Disordered" evidence="2">
    <location>
        <begin position="207"/>
        <end position="341"/>
    </location>
</feature>
<feature type="transmembrane region" description="Helical" evidence="3">
    <location>
        <begin position="165"/>
        <end position="185"/>
    </location>
</feature>
<feature type="compositionally biased region" description="Polar residues" evidence="2">
    <location>
        <begin position="250"/>
        <end position="269"/>
    </location>
</feature>
<dbReference type="SUPFAM" id="SSF48726">
    <property type="entry name" value="Immunoglobulin"/>
    <property type="match status" value="1"/>
</dbReference>
<dbReference type="AlphaFoldDB" id="M3Y0N5"/>
<keyword evidence="3" id="KW-0472">Membrane</keyword>
<dbReference type="InterPro" id="IPR013106">
    <property type="entry name" value="Ig_V-set"/>
</dbReference>
<dbReference type="CTD" id="126259"/>
<dbReference type="GO" id="GO:0050853">
    <property type="term" value="P:B cell receptor signaling pathway"/>
    <property type="evidence" value="ECO:0007669"/>
    <property type="project" value="TreeGrafter"/>
</dbReference>
<keyword evidence="3" id="KW-0812">Transmembrane</keyword>
<dbReference type="STRING" id="9669.ENSMPUP00000004886"/>
<name>M3Y0N5_MUSPF</name>
<dbReference type="InterPro" id="IPR013783">
    <property type="entry name" value="Ig-like_fold"/>
</dbReference>
<dbReference type="EMBL" id="AEYP01077233">
    <property type="status" value="NOT_ANNOTATED_CDS"/>
    <property type="molecule type" value="Genomic_DNA"/>
</dbReference>
<feature type="compositionally biased region" description="Basic and acidic residues" evidence="2">
    <location>
        <begin position="288"/>
        <end position="308"/>
    </location>
</feature>
<dbReference type="GO" id="GO:0009897">
    <property type="term" value="C:external side of plasma membrane"/>
    <property type="evidence" value="ECO:0007669"/>
    <property type="project" value="TreeGrafter"/>
</dbReference>
<dbReference type="PROSITE" id="PS50835">
    <property type="entry name" value="IG_LIKE"/>
    <property type="match status" value="1"/>
</dbReference>